<evidence type="ECO:0000256" key="2">
    <source>
        <dbReference type="ARBA" id="ARBA00029447"/>
    </source>
</evidence>
<dbReference type="InterPro" id="IPR004089">
    <property type="entry name" value="MCPsignal_dom"/>
</dbReference>
<organism evidence="5 6">
    <name type="scientific">Azospirillum isscasi</name>
    <dbReference type="NCBI Taxonomy" id="3053926"/>
    <lineage>
        <taxon>Bacteria</taxon>
        <taxon>Pseudomonadati</taxon>
        <taxon>Pseudomonadota</taxon>
        <taxon>Alphaproteobacteria</taxon>
        <taxon>Rhodospirillales</taxon>
        <taxon>Azospirillaceae</taxon>
        <taxon>Azospirillum</taxon>
    </lineage>
</organism>
<dbReference type="PANTHER" id="PTHR32089:SF112">
    <property type="entry name" value="LYSOZYME-LIKE PROTEIN-RELATED"/>
    <property type="match status" value="1"/>
</dbReference>
<evidence type="ECO:0000259" key="4">
    <source>
        <dbReference type="PROSITE" id="PS50111"/>
    </source>
</evidence>
<evidence type="ECO:0000313" key="6">
    <source>
        <dbReference type="Proteomes" id="UP001227317"/>
    </source>
</evidence>
<dbReference type="RefSeq" id="WP_306706293.1">
    <property type="nucleotide sequence ID" value="NZ_JAUJFI010000046.1"/>
</dbReference>
<gene>
    <name evidence="5" type="ORF">QSG27_11810</name>
</gene>
<comment type="similarity">
    <text evidence="2">Belongs to the methyl-accepting chemotaxis (MCP) protein family.</text>
</comment>
<reference evidence="5 6" key="1">
    <citation type="submission" date="2023-06" db="EMBL/GenBank/DDBJ databases">
        <title>Azospirillum isscasensis sp.nov, a bacterium isolated from rhizosphere soil of rice.</title>
        <authorList>
            <person name="Wang H."/>
        </authorList>
    </citation>
    <scope>NUCLEOTIDE SEQUENCE [LARGE SCALE GENOMIC DNA]</scope>
    <source>
        <strain evidence="5 6">C340-1</strain>
    </source>
</reference>
<dbReference type="PROSITE" id="PS50111">
    <property type="entry name" value="CHEMOTAXIS_TRANSDUC_2"/>
    <property type="match status" value="1"/>
</dbReference>
<dbReference type="PRINTS" id="PR00260">
    <property type="entry name" value="CHEMTRNSDUCR"/>
</dbReference>
<accession>A0ABU0WKA2</accession>
<proteinExistence type="inferred from homology"/>
<name>A0ABU0WKA2_9PROT</name>
<sequence length="407" mass="44065">MSESTQRISAAATVARSVTEQARQEVESSHDRVQRSMADIHALVAAVGGMEGQIAGLQEALDRVGRVAKEIFVIAKQTNLLALNATIEAARAGEAGRGFAVVANEVKALSKKTSEATTEIDATLKYLNDQAQRLMVESASSAGKARAVSEGTTAIGAVIETVGRAMSELNGETDKIDVASSEIGANCEELQHEIDDLAVGVQLSSDNLAQARDRVNSLVSMSERLIGITAELDVETVDTPFIRMVRDAASRISADFEDALARGEVGEGDLFDTNYQPIPGSNPQQHMTRFTQFCDRVLPKVLDSLPGENERIVFCVAVDSNGYLPTHNRKFSQPQGSDPVWNAANCRNRRIFNDRVGLAAGRNMKPFLLQTYRRDMGGGKYALMKDVSAPITVRGRHWGGLRLAYKV</sequence>
<evidence type="ECO:0000256" key="3">
    <source>
        <dbReference type="PROSITE-ProRule" id="PRU00284"/>
    </source>
</evidence>
<protein>
    <submittedName>
        <fullName evidence="5">Methyl-accepting chemotaxis protein</fullName>
    </submittedName>
</protein>
<dbReference type="Proteomes" id="UP001227317">
    <property type="component" value="Unassembled WGS sequence"/>
</dbReference>
<dbReference type="Gene3D" id="1.10.287.950">
    <property type="entry name" value="Methyl-accepting chemotaxis protein"/>
    <property type="match status" value="1"/>
</dbReference>
<dbReference type="SMART" id="SM00283">
    <property type="entry name" value="MA"/>
    <property type="match status" value="1"/>
</dbReference>
<dbReference type="InterPro" id="IPR004090">
    <property type="entry name" value="Chemotax_Me-accpt_rcpt"/>
</dbReference>
<keyword evidence="1 3" id="KW-0807">Transducer</keyword>
<comment type="caution">
    <text evidence="5">The sequence shown here is derived from an EMBL/GenBank/DDBJ whole genome shotgun (WGS) entry which is preliminary data.</text>
</comment>
<dbReference type="PANTHER" id="PTHR32089">
    <property type="entry name" value="METHYL-ACCEPTING CHEMOTAXIS PROTEIN MCPB"/>
    <property type="match status" value="1"/>
</dbReference>
<evidence type="ECO:0000256" key="1">
    <source>
        <dbReference type="ARBA" id="ARBA00023224"/>
    </source>
</evidence>
<keyword evidence="6" id="KW-1185">Reference proteome</keyword>
<dbReference type="SUPFAM" id="SSF58104">
    <property type="entry name" value="Methyl-accepting chemotaxis protein (MCP) signaling domain"/>
    <property type="match status" value="1"/>
</dbReference>
<evidence type="ECO:0000313" key="5">
    <source>
        <dbReference type="EMBL" id="MDQ2103374.1"/>
    </source>
</evidence>
<feature type="domain" description="Methyl-accepting transducer" evidence="4">
    <location>
        <begin position="1"/>
        <end position="198"/>
    </location>
</feature>
<dbReference type="Pfam" id="PF00015">
    <property type="entry name" value="MCPsignal"/>
    <property type="match status" value="1"/>
</dbReference>
<dbReference type="EMBL" id="JAUJFI010000046">
    <property type="protein sequence ID" value="MDQ2103374.1"/>
    <property type="molecule type" value="Genomic_DNA"/>
</dbReference>